<evidence type="ECO:0000256" key="10">
    <source>
        <dbReference type="HAMAP-Rule" id="MF_01043"/>
    </source>
</evidence>
<evidence type="ECO:0000313" key="11">
    <source>
        <dbReference type="EMBL" id="UWX63374.1"/>
    </source>
</evidence>
<keyword evidence="5 10" id="KW-1133">Transmembrane helix</keyword>
<protein>
    <recommendedName>
        <fullName evidence="10">Glycerol-3-phosphate acyltransferase</fullName>
    </recommendedName>
    <alternativeName>
        <fullName evidence="10">Acyl-PO4 G3P acyltransferase</fullName>
    </alternativeName>
    <alternativeName>
        <fullName evidence="10">Acyl-phosphate--glycerol-3-phosphate acyltransferase</fullName>
    </alternativeName>
    <alternativeName>
        <fullName evidence="10">G3P acyltransferase</fullName>
        <shortName evidence="10">GPAT</shortName>
        <ecNumber evidence="10">2.3.1.275</ecNumber>
    </alternativeName>
    <alternativeName>
        <fullName evidence="10">Lysophosphatidic acid synthase</fullName>
        <shortName evidence="10">LPA synthase</shortName>
    </alternativeName>
</protein>
<evidence type="ECO:0000256" key="3">
    <source>
        <dbReference type="ARBA" id="ARBA00022679"/>
    </source>
</evidence>
<keyword evidence="8 10" id="KW-0594">Phospholipid biosynthesis</keyword>
<keyword evidence="1 10" id="KW-1003">Cell membrane</keyword>
<comment type="subunit">
    <text evidence="10">Probably interacts with PlsX.</text>
</comment>
<comment type="similarity">
    <text evidence="10">Belongs to the PlsY family.</text>
</comment>
<evidence type="ECO:0000256" key="7">
    <source>
        <dbReference type="ARBA" id="ARBA00023136"/>
    </source>
</evidence>
<feature type="transmembrane region" description="Helical" evidence="10">
    <location>
        <begin position="138"/>
        <end position="158"/>
    </location>
</feature>
<dbReference type="EMBL" id="CP104213">
    <property type="protein sequence ID" value="UWX63374.1"/>
    <property type="molecule type" value="Genomic_DNA"/>
</dbReference>
<dbReference type="GO" id="GO:0004366">
    <property type="term" value="F:glycerol-3-phosphate O-acyltransferase activity"/>
    <property type="evidence" value="ECO:0007669"/>
    <property type="project" value="UniProtKB-EC"/>
</dbReference>
<sequence length="197" mass="20245">MILHTLLALVLSYLLGALPAAAWIARSRGIDIRTVGSGNAGATNVQRTLGWGPGLGVALFDAAKGAAAVLLARWLGLLPEWAAVCGIMAMLGHNYSVFLGFKGGKGVATSLGTIVAIDPLVGACVLVLGIFTVTVTRYVSAGSLIGGAVAVTTAAALGRPAWEVLLLLALCGLVVWQHRTNIERLQAGTERHIGKKG</sequence>
<evidence type="ECO:0000256" key="4">
    <source>
        <dbReference type="ARBA" id="ARBA00022692"/>
    </source>
</evidence>
<dbReference type="RefSeq" id="WP_260559662.1">
    <property type="nucleotide sequence ID" value="NZ_BAABEC010000018.1"/>
</dbReference>
<dbReference type="SMART" id="SM01207">
    <property type="entry name" value="G3P_acyltransf"/>
    <property type="match status" value="1"/>
</dbReference>
<feature type="transmembrane region" description="Helical" evidence="10">
    <location>
        <begin position="164"/>
        <end position="182"/>
    </location>
</feature>
<dbReference type="Proteomes" id="UP001060261">
    <property type="component" value="Chromosome"/>
</dbReference>
<proteinExistence type="inferred from homology"/>
<feature type="transmembrane region" description="Helical" evidence="10">
    <location>
        <begin position="107"/>
        <end position="131"/>
    </location>
</feature>
<name>A0ABY5YE56_9DEIO</name>
<dbReference type="HAMAP" id="MF_01043">
    <property type="entry name" value="PlsY"/>
    <property type="match status" value="1"/>
</dbReference>
<keyword evidence="9 10" id="KW-1208">Phospholipid metabolism</keyword>
<keyword evidence="2 10" id="KW-0444">Lipid biosynthesis</keyword>
<comment type="caution">
    <text evidence="10">Lacks conserved residue(s) required for the propagation of feature annotation.</text>
</comment>
<organism evidence="11 12">
    <name type="scientific">Deinococcus rubellus</name>
    <dbReference type="NCBI Taxonomy" id="1889240"/>
    <lineage>
        <taxon>Bacteria</taxon>
        <taxon>Thermotogati</taxon>
        <taxon>Deinococcota</taxon>
        <taxon>Deinococci</taxon>
        <taxon>Deinococcales</taxon>
        <taxon>Deinococcaceae</taxon>
        <taxon>Deinococcus</taxon>
    </lineage>
</organism>
<keyword evidence="6 10" id="KW-0443">Lipid metabolism</keyword>
<keyword evidence="7 10" id="KW-0472">Membrane</keyword>
<evidence type="ECO:0000256" key="2">
    <source>
        <dbReference type="ARBA" id="ARBA00022516"/>
    </source>
</evidence>
<keyword evidence="3 10" id="KW-0808">Transferase</keyword>
<comment type="pathway">
    <text evidence="10">Lipid metabolism; phospholipid metabolism.</text>
</comment>
<evidence type="ECO:0000313" key="12">
    <source>
        <dbReference type="Proteomes" id="UP001060261"/>
    </source>
</evidence>
<dbReference type="EC" id="2.3.1.275" evidence="10"/>
<keyword evidence="11" id="KW-0012">Acyltransferase</keyword>
<dbReference type="PANTHER" id="PTHR30309:SF0">
    <property type="entry name" value="GLYCEROL-3-PHOSPHATE ACYLTRANSFERASE-RELATED"/>
    <property type="match status" value="1"/>
</dbReference>
<reference evidence="11" key="1">
    <citation type="submission" date="2022-09" db="EMBL/GenBank/DDBJ databases">
        <title>genome sequence of Deinococcus rubellus.</title>
        <authorList>
            <person name="Srinivasan S."/>
        </authorList>
    </citation>
    <scope>NUCLEOTIDE SEQUENCE</scope>
    <source>
        <strain evidence="11">Ant6</strain>
    </source>
</reference>
<evidence type="ECO:0000256" key="5">
    <source>
        <dbReference type="ARBA" id="ARBA00022989"/>
    </source>
</evidence>
<comment type="subcellular location">
    <subcellularLocation>
        <location evidence="10">Cell membrane</location>
        <topology evidence="10">Multi-pass membrane protein</topology>
    </subcellularLocation>
</comment>
<comment type="function">
    <text evidence="10">Catalyzes the transfer of an acyl group from acyl-phosphate (acyl-PO(4)) to glycerol-3-phosphate (G3P) to form lysophosphatidic acid (LPA). This enzyme utilizes acyl-phosphate as fatty acyl donor, but not acyl-CoA or acyl-ACP.</text>
</comment>
<accession>A0ABY5YE56</accession>
<evidence type="ECO:0000256" key="6">
    <source>
        <dbReference type="ARBA" id="ARBA00023098"/>
    </source>
</evidence>
<dbReference type="NCBIfam" id="TIGR00023">
    <property type="entry name" value="glycerol-3-phosphate 1-O-acyltransferase PlsY"/>
    <property type="match status" value="1"/>
</dbReference>
<dbReference type="Pfam" id="PF02660">
    <property type="entry name" value="G3P_acyltransf"/>
    <property type="match status" value="1"/>
</dbReference>
<evidence type="ECO:0000256" key="1">
    <source>
        <dbReference type="ARBA" id="ARBA00022475"/>
    </source>
</evidence>
<gene>
    <name evidence="10 11" type="primary">plsY</name>
    <name evidence="11" type="ORF">N0D28_11530</name>
</gene>
<dbReference type="PANTHER" id="PTHR30309">
    <property type="entry name" value="INNER MEMBRANE PROTEIN YGIH"/>
    <property type="match status" value="1"/>
</dbReference>
<evidence type="ECO:0000256" key="9">
    <source>
        <dbReference type="ARBA" id="ARBA00023264"/>
    </source>
</evidence>
<keyword evidence="12" id="KW-1185">Reference proteome</keyword>
<dbReference type="InterPro" id="IPR003811">
    <property type="entry name" value="G3P_acylTferase_PlsY"/>
</dbReference>
<evidence type="ECO:0000256" key="8">
    <source>
        <dbReference type="ARBA" id="ARBA00023209"/>
    </source>
</evidence>
<keyword evidence="4 10" id="KW-0812">Transmembrane</keyword>
<comment type="catalytic activity">
    <reaction evidence="10">
        <text>an acyl phosphate + sn-glycerol 3-phosphate = a 1-acyl-sn-glycero-3-phosphate + phosphate</text>
        <dbReference type="Rhea" id="RHEA:34075"/>
        <dbReference type="ChEBI" id="CHEBI:43474"/>
        <dbReference type="ChEBI" id="CHEBI:57597"/>
        <dbReference type="ChEBI" id="CHEBI:57970"/>
        <dbReference type="ChEBI" id="CHEBI:59918"/>
        <dbReference type="EC" id="2.3.1.275"/>
    </reaction>
</comment>